<dbReference type="KEGG" id="aagg:ETAA8_36620"/>
<dbReference type="AlphaFoldDB" id="A0A517YE97"/>
<gene>
    <name evidence="2" type="ORF">ETAA8_36620</name>
</gene>
<evidence type="ECO:0000313" key="3">
    <source>
        <dbReference type="Proteomes" id="UP000315017"/>
    </source>
</evidence>
<reference evidence="2 3" key="1">
    <citation type="submission" date="2019-02" db="EMBL/GenBank/DDBJ databases">
        <title>Deep-cultivation of Planctomycetes and their phenomic and genomic characterization uncovers novel biology.</title>
        <authorList>
            <person name="Wiegand S."/>
            <person name="Jogler M."/>
            <person name="Boedeker C."/>
            <person name="Pinto D."/>
            <person name="Vollmers J."/>
            <person name="Rivas-Marin E."/>
            <person name="Kohn T."/>
            <person name="Peeters S.H."/>
            <person name="Heuer A."/>
            <person name="Rast P."/>
            <person name="Oberbeckmann S."/>
            <person name="Bunk B."/>
            <person name="Jeske O."/>
            <person name="Meyerdierks A."/>
            <person name="Storesund J.E."/>
            <person name="Kallscheuer N."/>
            <person name="Luecker S."/>
            <person name="Lage O.M."/>
            <person name="Pohl T."/>
            <person name="Merkel B.J."/>
            <person name="Hornburger P."/>
            <person name="Mueller R.-W."/>
            <person name="Bruemmer F."/>
            <person name="Labrenz M."/>
            <person name="Spormann A.M."/>
            <person name="Op den Camp H."/>
            <person name="Overmann J."/>
            <person name="Amann R."/>
            <person name="Jetten M.S.M."/>
            <person name="Mascher T."/>
            <person name="Medema M.H."/>
            <person name="Devos D.P."/>
            <person name="Kaster A.-K."/>
            <person name="Ovreas L."/>
            <person name="Rohde M."/>
            <person name="Galperin M.Y."/>
            <person name="Jogler C."/>
        </authorList>
    </citation>
    <scope>NUCLEOTIDE SEQUENCE [LARGE SCALE GENOMIC DNA]</scope>
    <source>
        <strain evidence="2 3">ETA_A8</strain>
    </source>
</reference>
<feature type="region of interest" description="Disordered" evidence="1">
    <location>
        <begin position="66"/>
        <end position="87"/>
    </location>
</feature>
<name>A0A517YE97_9BACT</name>
<protein>
    <submittedName>
        <fullName evidence="2">Uncharacterized protein</fullName>
    </submittedName>
</protein>
<keyword evidence="3" id="KW-1185">Reference proteome</keyword>
<proteinExistence type="predicted"/>
<accession>A0A517YE97</accession>
<sequence>MSDEKQDFGDRSTIVGCSKGQFTEEVKANREKVHFEDVILCAQPVGSGDVVRIQTACRLATLPSETYGATHHPTTRSSTTACVRLDH</sequence>
<dbReference type="Proteomes" id="UP000315017">
    <property type="component" value="Chromosome"/>
</dbReference>
<evidence type="ECO:0000313" key="2">
    <source>
        <dbReference type="EMBL" id="QDU28559.1"/>
    </source>
</evidence>
<dbReference type="EMBL" id="CP036274">
    <property type="protein sequence ID" value="QDU28559.1"/>
    <property type="molecule type" value="Genomic_DNA"/>
</dbReference>
<organism evidence="2 3">
    <name type="scientific">Anatilimnocola aggregata</name>
    <dbReference type="NCBI Taxonomy" id="2528021"/>
    <lineage>
        <taxon>Bacteria</taxon>
        <taxon>Pseudomonadati</taxon>
        <taxon>Planctomycetota</taxon>
        <taxon>Planctomycetia</taxon>
        <taxon>Pirellulales</taxon>
        <taxon>Pirellulaceae</taxon>
        <taxon>Anatilimnocola</taxon>
    </lineage>
</organism>
<evidence type="ECO:0000256" key="1">
    <source>
        <dbReference type="SAM" id="MobiDB-lite"/>
    </source>
</evidence>